<feature type="transmembrane region" description="Helical" evidence="1">
    <location>
        <begin position="424"/>
        <end position="446"/>
    </location>
</feature>
<evidence type="ECO:0000256" key="1">
    <source>
        <dbReference type="SAM" id="Phobius"/>
    </source>
</evidence>
<feature type="transmembrane region" description="Helical" evidence="1">
    <location>
        <begin position="725"/>
        <end position="745"/>
    </location>
</feature>
<protein>
    <submittedName>
        <fullName evidence="2">Putative signal peptide protein</fullName>
    </submittedName>
</protein>
<name>A0A0L6VBJ2_9BASI</name>
<proteinExistence type="predicted"/>
<feature type="transmembrane region" description="Helical" evidence="1">
    <location>
        <begin position="782"/>
        <end position="800"/>
    </location>
</feature>
<dbReference type="AlphaFoldDB" id="A0A0L6VBJ2"/>
<keyword evidence="1" id="KW-0472">Membrane</keyword>
<feature type="transmembrane region" description="Helical" evidence="1">
    <location>
        <begin position="390"/>
        <end position="418"/>
    </location>
</feature>
<dbReference type="Proteomes" id="UP000037035">
    <property type="component" value="Unassembled WGS sequence"/>
</dbReference>
<evidence type="ECO:0000313" key="3">
    <source>
        <dbReference type="Proteomes" id="UP000037035"/>
    </source>
</evidence>
<evidence type="ECO:0000313" key="2">
    <source>
        <dbReference type="EMBL" id="KNZ58161.1"/>
    </source>
</evidence>
<comment type="caution">
    <text evidence="2">The sequence shown here is derived from an EMBL/GenBank/DDBJ whole genome shotgun (WGS) entry which is preliminary data.</text>
</comment>
<sequence>MLLGGVLRIFGFFFFDDVVRNFVRIVFLGDKKNEIGKPKSVVQTLNFSTFFYPQSYPFLCRKPSGNIFFMISHCTHRKMGMLCSTNSVATFNQASRIPPFKVFVPLYLIVLHNKKSYHTSCLIAHLRSFACHLWFLNVTLLRLGKSTDKCGCRLKTITPDRVKLCSKKKNRGRKMTAYSGISDVTRRKKKNCSSGLKADFFLQAEISILKKPIAQSQLQRSAKSDLFIYLDKLCFPVRKLIWKGKTAIIPLTNFCPSCLNPYTTGAKQIAIIFFFFFFFWTGSDFIMSLIEAGLRSFVFYSPSHRFLSHHFQCNQSINNREIHPTNNIKYKDLPSTFETPTQSKDAPVIPLPFPPSDPEAVTDSVSHSSTNQPLLYYCQWVRQGRAVPRIFGLSQVTIFTSTGRQLSALLVRVAFFLLPSPSTLYIGVASSFLVLLYPPATSVIAAETARDLKIRSVDSLHLPKWSTASSLVSSYFPHKLLLRIPPPPSPPPDIGSRLSKANHTKFSIERFCPVCAGVLELSCLQRSSVWFKSQRLPFSNSSRLKRQALPVYTWCVIVIYAMKHDMAWYRISWANISVCSLTEPERTSCQTLKWNLDPAYLISASHSLPTSDEEKVSSIKSQKGLIQSRQFGPPRNNPTYSFRKLHKHPAHLISSSQHMLGSLAELKTLRVDVDTSSTHLVTTKQDYPPLTAFSSQSMHRALPVLTASDSFSGSSPVQPAVVPRCFSFFLSFFFSSSFFFGPLLLSSPPLLIFTSAWSPLRSYQPTTAKPNPIQQFYPNSQSIFYINVLATINTCLFYLCTN</sequence>
<dbReference type="EMBL" id="LAVV01006821">
    <property type="protein sequence ID" value="KNZ58161.1"/>
    <property type="molecule type" value="Genomic_DNA"/>
</dbReference>
<keyword evidence="1" id="KW-0812">Transmembrane</keyword>
<accession>A0A0L6VBJ2</accession>
<dbReference type="VEuPathDB" id="FungiDB:VP01_1986g1"/>
<feature type="transmembrane region" description="Helical" evidence="1">
    <location>
        <begin position="269"/>
        <end position="290"/>
    </location>
</feature>
<keyword evidence="1" id="KW-1133">Transmembrane helix</keyword>
<gene>
    <name evidence="2" type="ORF">VP01_1986g1</name>
</gene>
<keyword evidence="3" id="KW-1185">Reference proteome</keyword>
<reference evidence="2 3" key="1">
    <citation type="submission" date="2015-08" db="EMBL/GenBank/DDBJ databases">
        <title>Next Generation Sequencing and Analysis of the Genome of Puccinia sorghi L Schw, the Causal Agent of Maize Common Rust.</title>
        <authorList>
            <person name="Rochi L."/>
            <person name="Burguener G."/>
            <person name="Darino M."/>
            <person name="Turjanski A."/>
            <person name="Kreff E."/>
            <person name="Dieguez M.J."/>
            <person name="Sacco F."/>
        </authorList>
    </citation>
    <scope>NUCLEOTIDE SEQUENCE [LARGE SCALE GENOMIC DNA]</scope>
    <source>
        <strain evidence="2 3">RO10H11247</strain>
    </source>
</reference>
<organism evidence="2 3">
    <name type="scientific">Puccinia sorghi</name>
    <dbReference type="NCBI Taxonomy" id="27349"/>
    <lineage>
        <taxon>Eukaryota</taxon>
        <taxon>Fungi</taxon>
        <taxon>Dikarya</taxon>
        <taxon>Basidiomycota</taxon>
        <taxon>Pucciniomycotina</taxon>
        <taxon>Pucciniomycetes</taxon>
        <taxon>Pucciniales</taxon>
        <taxon>Pucciniaceae</taxon>
        <taxon>Puccinia</taxon>
    </lineage>
</organism>